<organism evidence="1 2">
    <name type="scientific">Agromyces tropicus</name>
    <dbReference type="NCBI Taxonomy" id="555371"/>
    <lineage>
        <taxon>Bacteria</taxon>
        <taxon>Bacillati</taxon>
        <taxon>Actinomycetota</taxon>
        <taxon>Actinomycetes</taxon>
        <taxon>Micrococcales</taxon>
        <taxon>Microbacteriaceae</taxon>
        <taxon>Agromyces</taxon>
    </lineage>
</organism>
<dbReference type="RefSeq" id="WP_344376490.1">
    <property type="nucleotide sequence ID" value="NZ_BAAAPW010000005.1"/>
</dbReference>
<evidence type="ECO:0000313" key="2">
    <source>
        <dbReference type="Proteomes" id="UP001501196"/>
    </source>
</evidence>
<gene>
    <name evidence="1" type="ORF">GCM10009819_31240</name>
</gene>
<dbReference type="Gene3D" id="2.40.160.20">
    <property type="match status" value="1"/>
</dbReference>
<keyword evidence="2" id="KW-1185">Reference proteome</keyword>
<comment type="caution">
    <text evidence="1">The sequence shown here is derived from an EMBL/GenBank/DDBJ whole genome shotgun (WGS) entry which is preliminary data.</text>
</comment>
<proteinExistence type="predicted"/>
<reference evidence="1 2" key="1">
    <citation type="journal article" date="2019" name="Int. J. Syst. Evol. Microbiol.">
        <title>The Global Catalogue of Microorganisms (GCM) 10K type strain sequencing project: providing services to taxonomists for standard genome sequencing and annotation.</title>
        <authorList>
            <consortium name="The Broad Institute Genomics Platform"/>
            <consortium name="The Broad Institute Genome Sequencing Center for Infectious Disease"/>
            <person name="Wu L."/>
            <person name="Ma J."/>
        </authorList>
    </citation>
    <scope>NUCLEOTIDE SEQUENCE [LARGE SCALE GENOMIC DNA]</scope>
    <source>
        <strain evidence="1 2">JCM 15672</strain>
    </source>
</reference>
<sequence>MRLEPLYRLRFTYPEEWGVELEGGWLQYFFLAEGTAEGAVTGRFRGSNAPLRRTMEGPFQPEMRGVIETDDGASVMFECHGYGRAHPIGRRQVVGTVLHLSDDERLRRLNDVVCVCVGEVRTAPDGPDSATTLVLDVAELVWEPIAD</sequence>
<accession>A0ABN2USA7</accession>
<evidence type="ECO:0000313" key="1">
    <source>
        <dbReference type="EMBL" id="GAA2042552.1"/>
    </source>
</evidence>
<protein>
    <submittedName>
        <fullName evidence="1">Uncharacterized protein</fullName>
    </submittedName>
</protein>
<dbReference type="EMBL" id="BAAAPW010000005">
    <property type="protein sequence ID" value="GAA2042552.1"/>
    <property type="molecule type" value="Genomic_DNA"/>
</dbReference>
<dbReference type="Proteomes" id="UP001501196">
    <property type="component" value="Unassembled WGS sequence"/>
</dbReference>
<name>A0ABN2USA7_9MICO</name>